<dbReference type="InterPro" id="IPR028987">
    <property type="entry name" value="ATP_synth_B-like_membr_sf"/>
</dbReference>
<evidence type="ECO:0000313" key="1">
    <source>
        <dbReference type="EMBL" id="BES80795.1"/>
    </source>
</evidence>
<dbReference type="GeneID" id="89288392"/>
<organism evidence="1 2">
    <name type="scientific">Pyrodictium abyssi</name>
    <dbReference type="NCBI Taxonomy" id="54256"/>
    <lineage>
        <taxon>Archaea</taxon>
        <taxon>Thermoproteota</taxon>
        <taxon>Thermoprotei</taxon>
        <taxon>Desulfurococcales</taxon>
        <taxon>Pyrodictiaceae</taxon>
        <taxon>Pyrodictium</taxon>
    </lineage>
</organism>
<reference evidence="1 2" key="1">
    <citation type="submission" date="2023-09" db="EMBL/GenBank/DDBJ databases">
        <title>Pyrofollis japonicus gen. nov. sp. nov., a novel member of the family Pyrodictiaceae isolated from the Iheya North hydrothermal field.</title>
        <authorList>
            <person name="Miyazaki U."/>
            <person name="Sanari M."/>
            <person name="Tame A."/>
            <person name="Kitajima M."/>
            <person name="Okamoto A."/>
            <person name="Sawayama S."/>
            <person name="Miyazaki J."/>
            <person name="Takai K."/>
            <person name="Nakagawa S."/>
        </authorList>
    </citation>
    <scope>NUCLEOTIDE SEQUENCE [LARGE SCALE GENOMIC DNA]</scope>
    <source>
        <strain evidence="1 2">AV2</strain>
    </source>
</reference>
<accession>A0ABM8ITB3</accession>
<dbReference type="EMBL" id="AP028907">
    <property type="protein sequence ID" value="BES80795.1"/>
    <property type="molecule type" value="Genomic_DNA"/>
</dbReference>
<evidence type="ECO:0000313" key="2">
    <source>
        <dbReference type="Proteomes" id="UP001341135"/>
    </source>
</evidence>
<protein>
    <submittedName>
        <fullName evidence="1">Uncharacterized protein</fullName>
    </submittedName>
</protein>
<sequence>MPATDVESLVSEARKKFEEIYKSYVKEIEEEARRVVSQRLSQIEPIKKEIVNSLRHI</sequence>
<dbReference type="SUPFAM" id="SSF81573">
    <property type="entry name" value="F1F0 ATP synthase subunit B, membrane domain"/>
    <property type="match status" value="1"/>
</dbReference>
<dbReference type="RefSeq" id="WP_338251329.1">
    <property type="nucleotide sequence ID" value="NZ_AP028907.1"/>
</dbReference>
<name>A0ABM8ITB3_9CREN</name>
<dbReference type="Proteomes" id="UP001341135">
    <property type="component" value="Chromosome"/>
</dbReference>
<gene>
    <name evidence="1" type="ORF">PABY_03620</name>
</gene>
<keyword evidence="2" id="KW-1185">Reference proteome</keyword>
<proteinExistence type="predicted"/>